<protein>
    <submittedName>
        <fullName evidence="2">ADP-ribosyl-[dinitrogen reductase] hydrolase</fullName>
    </submittedName>
</protein>
<dbReference type="EMBL" id="QSLN01000017">
    <property type="protein sequence ID" value="RDV81707.1"/>
    <property type="molecule type" value="Genomic_DNA"/>
</dbReference>
<feature type="binding site" evidence="1">
    <location>
        <position position="56"/>
    </location>
    <ligand>
        <name>Mg(2+)</name>
        <dbReference type="ChEBI" id="CHEBI:18420"/>
        <label>1</label>
    </ligand>
</feature>
<keyword evidence="1" id="KW-0479">Metal-binding</keyword>
<keyword evidence="1" id="KW-0460">Magnesium</keyword>
<dbReference type="GO" id="GO:0016787">
    <property type="term" value="F:hydrolase activity"/>
    <property type="evidence" value="ECO:0007669"/>
    <property type="project" value="UniProtKB-KW"/>
</dbReference>
<dbReference type="Gene3D" id="1.10.4080.10">
    <property type="entry name" value="ADP-ribosylation/Crystallin J1"/>
    <property type="match status" value="1"/>
</dbReference>
<evidence type="ECO:0000256" key="1">
    <source>
        <dbReference type="PIRSR" id="PIRSR605502-1"/>
    </source>
</evidence>
<dbReference type="InterPro" id="IPR050792">
    <property type="entry name" value="ADP-ribosylglycohydrolase"/>
</dbReference>
<dbReference type="Proteomes" id="UP000256329">
    <property type="component" value="Unassembled WGS sequence"/>
</dbReference>
<comment type="cofactor">
    <cofactor evidence="1">
        <name>Mg(2+)</name>
        <dbReference type="ChEBI" id="CHEBI:18420"/>
    </cofactor>
    <text evidence="1">Binds 2 magnesium ions per subunit.</text>
</comment>
<dbReference type="InterPro" id="IPR036705">
    <property type="entry name" value="Ribosyl_crysJ1_sf"/>
</dbReference>
<dbReference type="PANTHER" id="PTHR16222:SF12">
    <property type="entry name" value="ADP-RIBOSYLGLYCOHYDROLASE-RELATED"/>
    <property type="match status" value="1"/>
</dbReference>
<sequence>MISLAERIRGGVYGLAVGDALGAPVEGMSRAEIQERHGILQDMVDGWLKAGEWTDDTEMMLAVAEGVIKDPADPVPHIGEAFLSWWATDPPDIGNIVRSTFLVYTFLRDRYQIDNWHRAAREVHQHLKLTAGNGALMRTLPLAFAYPDPAELYMWCMEIARMTHWDPEAGLTCFLYCRTVQGLLEGKELPAAFARALAEMKKEAPPGEVGRAASLLTGKLAGVFDWPEKRLRPSGYTVDTLACALWCAAHSKSLEEAVVKAVNLGGDADTTGAVTGGLAGVMYGYGAIPQRWLAKFDDNQRARLDAAVEGLMALVEAER</sequence>
<gene>
    <name evidence="2" type="ORF">DXX99_09100</name>
</gene>
<feature type="binding site" evidence="1">
    <location>
        <position position="269"/>
    </location>
    <ligand>
        <name>Mg(2+)</name>
        <dbReference type="ChEBI" id="CHEBI:18420"/>
        <label>1</label>
    </ligand>
</feature>
<evidence type="ECO:0000313" key="3">
    <source>
        <dbReference type="Proteomes" id="UP000256329"/>
    </source>
</evidence>
<dbReference type="AlphaFoldDB" id="A0A3D8P1M3"/>
<name>A0A3D8P1M3_9THEO</name>
<accession>A0A3D8P1M3</accession>
<evidence type="ECO:0000313" key="2">
    <source>
        <dbReference type="EMBL" id="RDV81707.1"/>
    </source>
</evidence>
<dbReference type="GO" id="GO:0046872">
    <property type="term" value="F:metal ion binding"/>
    <property type="evidence" value="ECO:0007669"/>
    <property type="project" value="UniProtKB-KW"/>
</dbReference>
<feature type="binding site" evidence="1">
    <location>
        <position position="54"/>
    </location>
    <ligand>
        <name>Mg(2+)</name>
        <dbReference type="ChEBI" id="CHEBI:18420"/>
        <label>1</label>
    </ligand>
</feature>
<feature type="binding site" evidence="1">
    <location>
        <position position="267"/>
    </location>
    <ligand>
        <name>Mg(2+)</name>
        <dbReference type="ChEBI" id="CHEBI:18420"/>
        <label>1</label>
    </ligand>
</feature>
<dbReference type="PANTHER" id="PTHR16222">
    <property type="entry name" value="ADP-RIBOSYLGLYCOHYDROLASE"/>
    <property type="match status" value="1"/>
</dbReference>
<organism evidence="2 3">
    <name type="scientific">Ammonifex thiophilus</name>
    <dbReference type="NCBI Taxonomy" id="444093"/>
    <lineage>
        <taxon>Bacteria</taxon>
        <taxon>Bacillati</taxon>
        <taxon>Bacillota</taxon>
        <taxon>Clostridia</taxon>
        <taxon>Thermoanaerobacterales</taxon>
        <taxon>Thermoanaerobacteraceae</taxon>
        <taxon>Ammonifex</taxon>
    </lineage>
</organism>
<keyword evidence="3" id="KW-1185">Reference proteome</keyword>
<feature type="binding site" evidence="1">
    <location>
        <position position="55"/>
    </location>
    <ligand>
        <name>Mg(2+)</name>
        <dbReference type="ChEBI" id="CHEBI:18420"/>
        <label>1</label>
    </ligand>
</feature>
<reference evidence="2 3" key="1">
    <citation type="submission" date="2018-08" db="EMBL/GenBank/DDBJ databases">
        <title>Form III RuBisCO-mediated autotrophy in Thermodesulfobium bacteria.</title>
        <authorList>
            <person name="Toshchakov S.V."/>
            <person name="Kublanov I.V."/>
            <person name="Frolov E."/>
            <person name="Bonch-Osmolovskaya E.A."/>
            <person name="Tourova T.P."/>
            <person name="Chernych N.A."/>
            <person name="Lebedinsky A.V."/>
        </authorList>
    </citation>
    <scope>NUCLEOTIDE SEQUENCE [LARGE SCALE GENOMIC DNA]</scope>
    <source>
        <strain evidence="2 3">SR</strain>
    </source>
</reference>
<dbReference type="Pfam" id="PF03747">
    <property type="entry name" value="ADP_ribosyl_GH"/>
    <property type="match status" value="1"/>
</dbReference>
<feature type="binding site" evidence="1">
    <location>
        <position position="270"/>
    </location>
    <ligand>
        <name>Mg(2+)</name>
        <dbReference type="ChEBI" id="CHEBI:18420"/>
        <label>1</label>
    </ligand>
</feature>
<keyword evidence="2" id="KW-0378">Hydrolase</keyword>
<dbReference type="SUPFAM" id="SSF101478">
    <property type="entry name" value="ADP-ribosylglycohydrolase"/>
    <property type="match status" value="1"/>
</dbReference>
<proteinExistence type="predicted"/>
<dbReference type="RefSeq" id="WP_115793172.1">
    <property type="nucleotide sequence ID" value="NZ_QSLN01000017.1"/>
</dbReference>
<dbReference type="InterPro" id="IPR005502">
    <property type="entry name" value="Ribosyl_crysJ1"/>
</dbReference>
<comment type="caution">
    <text evidence="2">The sequence shown here is derived from an EMBL/GenBank/DDBJ whole genome shotgun (WGS) entry which is preliminary data.</text>
</comment>